<dbReference type="SMART" id="SM00150">
    <property type="entry name" value="SPEC"/>
    <property type="match status" value="2"/>
</dbReference>
<keyword evidence="4" id="KW-1185">Reference proteome</keyword>
<reference evidence="4" key="3">
    <citation type="journal article" date="2014" name="Nature">
        <title>Elephant shark genome provides unique insights into gnathostome evolution.</title>
        <authorList>
            <consortium name="International Elephant Shark Genome Sequencing Consortium"/>
            <person name="Venkatesh B."/>
            <person name="Lee A.P."/>
            <person name="Ravi V."/>
            <person name="Maurya A.K."/>
            <person name="Lian M.M."/>
            <person name="Swann J.B."/>
            <person name="Ohta Y."/>
            <person name="Flajnik M.F."/>
            <person name="Sutoh Y."/>
            <person name="Kasahara M."/>
            <person name="Hoon S."/>
            <person name="Gangu V."/>
            <person name="Roy S.W."/>
            <person name="Irimia M."/>
            <person name="Korzh V."/>
            <person name="Kondrychyn I."/>
            <person name="Lim Z.W."/>
            <person name="Tay B.H."/>
            <person name="Tohari S."/>
            <person name="Kong K.W."/>
            <person name="Ho S."/>
            <person name="Lorente-Galdos B."/>
            <person name="Quilez J."/>
            <person name="Marques-Bonet T."/>
            <person name="Raney B.J."/>
            <person name="Ingham P.W."/>
            <person name="Tay A."/>
            <person name="Hillier L.W."/>
            <person name="Minx P."/>
            <person name="Boehm T."/>
            <person name="Wilson R.K."/>
            <person name="Brenner S."/>
            <person name="Warren W.C."/>
        </authorList>
    </citation>
    <scope>NUCLEOTIDE SEQUENCE [LARGE SCALE GENOMIC DNA]</scope>
</reference>
<dbReference type="CDD" id="cd00176">
    <property type="entry name" value="SPEC"/>
    <property type="match status" value="1"/>
</dbReference>
<reference evidence="4" key="2">
    <citation type="journal article" date="2007" name="PLoS Biol.">
        <title>Survey sequencing and comparative analysis of the elephant shark (Callorhinchus milii) genome.</title>
        <authorList>
            <person name="Venkatesh B."/>
            <person name="Kirkness E.F."/>
            <person name="Loh Y.H."/>
            <person name="Halpern A.L."/>
            <person name="Lee A.P."/>
            <person name="Johnson J."/>
            <person name="Dandona N."/>
            <person name="Viswanathan L.D."/>
            <person name="Tay A."/>
            <person name="Venter J.C."/>
            <person name="Strausberg R.L."/>
            <person name="Brenner S."/>
        </authorList>
    </citation>
    <scope>NUCLEOTIDE SEQUENCE [LARGE SCALE GENOMIC DNA]</scope>
</reference>
<accession>A0A4W3H4K2</accession>
<dbReference type="GeneTree" id="ENSGT00940000156343"/>
<keyword evidence="2" id="KW-0009">Actin-binding</keyword>
<protein>
    <submittedName>
        <fullName evidence="3">Spectrin beta chain, non-erythrocytic 1-like</fullName>
    </submittedName>
</protein>
<evidence type="ECO:0000313" key="4">
    <source>
        <dbReference type="Proteomes" id="UP000314986"/>
    </source>
</evidence>
<dbReference type="Ensembl" id="ENSCMIT00000005130.1">
    <property type="protein sequence ID" value="ENSCMIP00000004949.1"/>
    <property type="gene ID" value="ENSCMIG00000002941.1"/>
</dbReference>
<organism evidence="3 4">
    <name type="scientific">Callorhinchus milii</name>
    <name type="common">Ghost shark</name>
    <dbReference type="NCBI Taxonomy" id="7868"/>
    <lineage>
        <taxon>Eukaryota</taxon>
        <taxon>Metazoa</taxon>
        <taxon>Chordata</taxon>
        <taxon>Craniata</taxon>
        <taxon>Vertebrata</taxon>
        <taxon>Chondrichthyes</taxon>
        <taxon>Holocephali</taxon>
        <taxon>Chimaeriformes</taxon>
        <taxon>Callorhinchidae</taxon>
        <taxon>Callorhinchus</taxon>
    </lineage>
</organism>
<evidence type="ECO:0000256" key="1">
    <source>
        <dbReference type="ARBA" id="ARBA00022737"/>
    </source>
</evidence>
<keyword evidence="1" id="KW-0677">Repeat</keyword>
<dbReference type="GO" id="GO:0003779">
    <property type="term" value="F:actin binding"/>
    <property type="evidence" value="ECO:0007669"/>
    <property type="project" value="UniProtKB-KW"/>
</dbReference>
<dbReference type="PANTHER" id="PTHR11915">
    <property type="entry name" value="SPECTRIN/FILAMIN RELATED CYTOSKELETAL PROTEIN"/>
    <property type="match status" value="1"/>
</dbReference>
<dbReference type="Pfam" id="PF00435">
    <property type="entry name" value="Spectrin"/>
    <property type="match status" value="2"/>
</dbReference>
<dbReference type="InterPro" id="IPR018159">
    <property type="entry name" value="Spectrin/alpha-actinin"/>
</dbReference>
<reference evidence="3" key="5">
    <citation type="submission" date="2025-09" db="UniProtKB">
        <authorList>
            <consortium name="Ensembl"/>
        </authorList>
    </citation>
    <scope>IDENTIFICATION</scope>
</reference>
<proteinExistence type="predicted"/>
<evidence type="ECO:0000256" key="2">
    <source>
        <dbReference type="ARBA" id="ARBA00023203"/>
    </source>
</evidence>
<reference evidence="3" key="4">
    <citation type="submission" date="2025-08" db="UniProtKB">
        <authorList>
            <consortium name="Ensembl"/>
        </authorList>
    </citation>
    <scope>IDENTIFICATION</scope>
</reference>
<evidence type="ECO:0000313" key="3">
    <source>
        <dbReference type="Ensembl" id="ENSCMIP00000004949.1"/>
    </source>
</evidence>
<dbReference type="STRING" id="7868.ENSCMIP00000004949"/>
<reference evidence="4" key="1">
    <citation type="journal article" date="2006" name="Science">
        <title>Ancient noncoding elements conserved in the human genome.</title>
        <authorList>
            <person name="Venkatesh B."/>
            <person name="Kirkness E.F."/>
            <person name="Loh Y.H."/>
            <person name="Halpern A.L."/>
            <person name="Lee A.P."/>
            <person name="Johnson J."/>
            <person name="Dandona N."/>
            <person name="Viswanathan L.D."/>
            <person name="Tay A."/>
            <person name="Venter J.C."/>
            <person name="Strausberg R.L."/>
            <person name="Brenner S."/>
        </authorList>
    </citation>
    <scope>NUCLEOTIDE SEQUENCE [LARGE SCALE GENOMIC DNA]</scope>
</reference>
<dbReference type="SUPFAM" id="SSF46966">
    <property type="entry name" value="Spectrin repeat"/>
    <property type="match status" value="1"/>
</dbReference>
<dbReference type="InterPro" id="IPR002017">
    <property type="entry name" value="Spectrin_repeat"/>
</dbReference>
<dbReference type="Gene3D" id="1.20.58.60">
    <property type="match status" value="1"/>
</dbReference>
<dbReference type="InParanoid" id="A0A4W3H4K2"/>
<dbReference type="Proteomes" id="UP000314986">
    <property type="component" value="Unassembled WGS sequence"/>
</dbReference>
<name>A0A4W3H4K2_CALMI</name>
<dbReference type="AlphaFoldDB" id="A0A4W3H4K2"/>
<sequence>VSSDDFGHDEFSTRSLAKKHRAVTEEIAQHQAAVTGLREQVSTLGLEYQELEEVQRRVGEVEGLNAEVREVASLRRQWLQDALAVYRMFSEVNACEVWIDEKEQWLIAMVIPDNLEELEVVQHRFESLDQEMTSLLSRVVEVNEVVQQLVESGHPSTTEVRGCQDHL</sequence>